<evidence type="ECO:0000313" key="5">
    <source>
        <dbReference type="Proteomes" id="UP000260680"/>
    </source>
</evidence>
<keyword evidence="2" id="KW-0067">ATP-binding</keyword>
<dbReference type="Pfam" id="PF00069">
    <property type="entry name" value="Pkinase"/>
    <property type="match status" value="1"/>
</dbReference>
<keyword evidence="4" id="KW-0723">Serine/threonine-protein kinase</keyword>
<comment type="caution">
    <text evidence="4">The sequence shown here is derived from an EMBL/GenBank/DDBJ whole genome shotgun (WGS) entry which is preliminary data.</text>
</comment>
<reference evidence="4 5" key="1">
    <citation type="submission" date="2018-07" db="EMBL/GenBank/DDBJ databases">
        <title>New species, Clostridium PI-S10-A1B.</title>
        <authorList>
            <person name="Krishna G."/>
            <person name="Summeta K."/>
            <person name="Shikha S."/>
            <person name="Prabhu P.B."/>
            <person name="Suresh K."/>
        </authorList>
    </citation>
    <scope>NUCLEOTIDE SEQUENCE [LARGE SCALE GENOMIC DNA]</scope>
    <source>
        <strain evidence="4 5">PI-S10-A1B</strain>
    </source>
</reference>
<dbReference type="GO" id="GO:0005737">
    <property type="term" value="C:cytoplasm"/>
    <property type="evidence" value="ECO:0007669"/>
    <property type="project" value="TreeGrafter"/>
</dbReference>
<keyword evidence="4" id="KW-0808">Transferase</keyword>
<dbReference type="Proteomes" id="UP000260680">
    <property type="component" value="Unassembled WGS sequence"/>
</dbReference>
<dbReference type="OrthoDB" id="9788659at2"/>
<evidence type="ECO:0000313" key="4">
    <source>
        <dbReference type="EMBL" id="RFZ76263.1"/>
    </source>
</evidence>
<proteinExistence type="predicted"/>
<dbReference type="RefSeq" id="WP_117419575.1">
    <property type="nucleotide sequence ID" value="NZ_QOHO01000096.1"/>
</dbReference>
<organism evidence="4 5">
    <name type="scientific">Lacrimispora amygdalina</name>
    <dbReference type="NCBI Taxonomy" id="253257"/>
    <lineage>
        <taxon>Bacteria</taxon>
        <taxon>Bacillati</taxon>
        <taxon>Bacillota</taxon>
        <taxon>Clostridia</taxon>
        <taxon>Lachnospirales</taxon>
        <taxon>Lachnospiraceae</taxon>
        <taxon>Lacrimispora</taxon>
    </lineage>
</organism>
<evidence type="ECO:0000256" key="2">
    <source>
        <dbReference type="ARBA" id="ARBA00022840"/>
    </source>
</evidence>
<dbReference type="AlphaFoldDB" id="A0A3E2N5I9"/>
<keyword evidence="1" id="KW-0547">Nucleotide-binding</keyword>
<dbReference type="GO" id="GO:0004674">
    <property type="term" value="F:protein serine/threonine kinase activity"/>
    <property type="evidence" value="ECO:0007669"/>
    <property type="project" value="UniProtKB-KW"/>
</dbReference>
<name>A0A3E2N5I9_9FIRM</name>
<keyword evidence="4" id="KW-0418">Kinase</keyword>
<dbReference type="PROSITE" id="PS50011">
    <property type="entry name" value="PROTEIN_KINASE_DOM"/>
    <property type="match status" value="1"/>
</dbReference>
<dbReference type="EMBL" id="QOHO01000096">
    <property type="protein sequence ID" value="RFZ76263.1"/>
    <property type="molecule type" value="Genomic_DNA"/>
</dbReference>
<gene>
    <name evidence="4" type="ORF">DS742_24575</name>
</gene>
<dbReference type="InterPro" id="IPR011009">
    <property type="entry name" value="Kinase-like_dom_sf"/>
</dbReference>
<protein>
    <submittedName>
        <fullName evidence="4">Serine/threonine protein kinase</fullName>
    </submittedName>
</protein>
<accession>A0A3E2N5I9</accession>
<dbReference type="InterPro" id="IPR000719">
    <property type="entry name" value="Prot_kinase_dom"/>
</dbReference>
<dbReference type="PANTHER" id="PTHR24346:SF30">
    <property type="entry name" value="MATERNAL EMBRYONIC LEUCINE ZIPPER KINASE"/>
    <property type="match status" value="1"/>
</dbReference>
<dbReference type="GO" id="GO:0005524">
    <property type="term" value="F:ATP binding"/>
    <property type="evidence" value="ECO:0007669"/>
    <property type="project" value="UniProtKB-KW"/>
</dbReference>
<dbReference type="PANTHER" id="PTHR24346">
    <property type="entry name" value="MAP/MICROTUBULE AFFINITY-REGULATING KINASE"/>
    <property type="match status" value="1"/>
</dbReference>
<dbReference type="Gene3D" id="1.10.510.10">
    <property type="entry name" value="Transferase(Phosphotransferase) domain 1"/>
    <property type="match status" value="1"/>
</dbReference>
<evidence type="ECO:0000256" key="1">
    <source>
        <dbReference type="ARBA" id="ARBA00022741"/>
    </source>
</evidence>
<evidence type="ECO:0000259" key="3">
    <source>
        <dbReference type="PROSITE" id="PS50011"/>
    </source>
</evidence>
<dbReference type="GO" id="GO:0035556">
    <property type="term" value="P:intracellular signal transduction"/>
    <property type="evidence" value="ECO:0007669"/>
    <property type="project" value="TreeGrafter"/>
</dbReference>
<dbReference type="SUPFAM" id="SSF56112">
    <property type="entry name" value="Protein kinase-like (PK-like)"/>
    <property type="match status" value="1"/>
</dbReference>
<dbReference type="CDD" id="cd14014">
    <property type="entry name" value="STKc_PknB_like"/>
    <property type="match status" value="1"/>
</dbReference>
<feature type="domain" description="Protein kinase" evidence="3">
    <location>
        <begin position="18"/>
        <end position="290"/>
    </location>
</feature>
<sequence length="490" mass="55375">MDRHKEVILVSTVLFGKYQLCGILGTGREGTVFLAVHLGLEEYRAVKRVSKSFLNYEQFRREAFILKELRHPGIPIIFDLEEDESYSYLIEEYLEGDSLFDLVKKQGHLSRELTVFYGIQLASIINYLHLAGTTPILHLDLQPKNLLLCHDTIKLIDFGLAASIKEANEPGERYGTVGCAAPEQYQTDGVLDERTDIYAIGTILCYLYTGTFPVLPFIPDPSMDPGLAAVIGQCVCKEKENRFSTAQELMERLCQLQETGTDAKKRLQSSSLTIALSGSKSGAGTTHIGIGLSVYLRNQGYPNLLEEKQDSLMGASLFKFTKAKRDSCGLLHYRNLVVKPYYGPGVKLKDPPFRVRLMDWGENLRQAVSMEPDAVILVCDSSIWNTIHACEAVEEVVKSKIPYAVIYNHWVIGMKIFTPKGIGQSAFFRAPFFPDPFTVCDESEIFYQAVTNAILMGKGGIHKRNFQFRHWVKVMMKRFRTRERHRSGKD</sequence>